<dbReference type="InterPro" id="IPR036388">
    <property type="entry name" value="WH-like_DNA-bd_sf"/>
</dbReference>
<feature type="domain" description="DprA winged helix" evidence="3">
    <location>
        <begin position="300"/>
        <end position="353"/>
    </location>
</feature>
<dbReference type="Gene3D" id="1.10.10.10">
    <property type="entry name" value="Winged helix-like DNA-binding domain superfamily/Winged helix DNA-binding domain"/>
    <property type="match status" value="1"/>
</dbReference>
<evidence type="ECO:0000256" key="1">
    <source>
        <dbReference type="ARBA" id="ARBA00006525"/>
    </source>
</evidence>
<gene>
    <name evidence="4" type="ORF">BAA01_08135</name>
</gene>
<dbReference type="Gene3D" id="3.40.50.450">
    <property type="match status" value="1"/>
</dbReference>
<dbReference type="PANTHER" id="PTHR43022">
    <property type="entry name" value="PROTEIN SMF"/>
    <property type="match status" value="1"/>
</dbReference>
<dbReference type="EMBL" id="LZRT01000062">
    <property type="protein sequence ID" value="OUM88404.1"/>
    <property type="molecule type" value="Genomic_DNA"/>
</dbReference>
<dbReference type="Pfam" id="PF02481">
    <property type="entry name" value="DNA_processg_A"/>
    <property type="match status" value="1"/>
</dbReference>
<dbReference type="InterPro" id="IPR003488">
    <property type="entry name" value="DprA"/>
</dbReference>
<evidence type="ECO:0000313" key="5">
    <source>
        <dbReference type="Proteomes" id="UP000196475"/>
    </source>
</evidence>
<protein>
    <submittedName>
        <fullName evidence="4">DNA protecting protein DprA</fullName>
    </submittedName>
</protein>
<dbReference type="InterPro" id="IPR041614">
    <property type="entry name" value="DprA_WH"/>
</dbReference>
<dbReference type="Pfam" id="PF17782">
    <property type="entry name" value="WHD_DprA"/>
    <property type="match status" value="1"/>
</dbReference>
<dbReference type="AlphaFoldDB" id="A0A1Y3PMZ2"/>
<dbReference type="NCBIfam" id="TIGR00732">
    <property type="entry name" value="dprA"/>
    <property type="match status" value="1"/>
</dbReference>
<organism evidence="4 5">
    <name type="scientific">Bacillus thermozeamaize</name>
    <dbReference type="NCBI Taxonomy" id="230954"/>
    <lineage>
        <taxon>Bacteria</taxon>
        <taxon>Bacillati</taxon>
        <taxon>Bacillota</taxon>
        <taxon>Bacilli</taxon>
        <taxon>Bacillales</taxon>
        <taxon>Bacillaceae</taxon>
        <taxon>Bacillus</taxon>
    </lineage>
</organism>
<proteinExistence type="inferred from homology"/>
<dbReference type="GO" id="GO:0009294">
    <property type="term" value="P:DNA-mediated transformation"/>
    <property type="evidence" value="ECO:0007669"/>
    <property type="project" value="InterPro"/>
</dbReference>
<name>A0A1Y3PMZ2_9BACI</name>
<reference evidence="5" key="1">
    <citation type="submission" date="2016-06" db="EMBL/GenBank/DDBJ databases">
        <authorList>
            <person name="Nascimento L."/>
            <person name="Pereira R.V."/>
            <person name="Martins L.F."/>
            <person name="Quaggio R.B."/>
            <person name="Silva A.M."/>
            <person name="Setubal J.C."/>
        </authorList>
    </citation>
    <scope>NUCLEOTIDE SEQUENCE [LARGE SCALE GENOMIC DNA]</scope>
</reference>
<dbReference type="Proteomes" id="UP000196475">
    <property type="component" value="Unassembled WGS sequence"/>
</dbReference>
<comment type="similarity">
    <text evidence="1">Belongs to the DprA/Smf family.</text>
</comment>
<evidence type="ECO:0000259" key="2">
    <source>
        <dbReference type="Pfam" id="PF02481"/>
    </source>
</evidence>
<dbReference type="SUPFAM" id="SSF102405">
    <property type="entry name" value="MCP/YpsA-like"/>
    <property type="match status" value="1"/>
</dbReference>
<comment type="caution">
    <text evidence="4">The sequence shown here is derived from an EMBL/GenBank/DDBJ whole genome shotgun (WGS) entry which is preliminary data.</text>
</comment>
<evidence type="ECO:0000313" key="4">
    <source>
        <dbReference type="EMBL" id="OUM88404.1"/>
    </source>
</evidence>
<dbReference type="PANTHER" id="PTHR43022:SF1">
    <property type="entry name" value="PROTEIN SMF"/>
    <property type="match status" value="1"/>
</dbReference>
<feature type="domain" description="Smf/DprA SLOG" evidence="2">
    <location>
        <begin position="80"/>
        <end position="288"/>
    </location>
</feature>
<accession>A0A1Y3PMZ2</accession>
<sequence length="360" mass="39946">MQLEERDWLIALDAVKGVGWQTIHRLVQATASLKELSEWPVEQFQSIGIRRRTAEALQRAMAGSWVLLQKKRRASWPYRVLTIFDAHYPEILRQIHQPPWVLYALGKLDLLQGPAISMVGTRTPTSYGRMVAYKLARELAEHGWVVVSGLARGIDSEAHKGALQSQGGTIAVLGCGIDQIYPPENKWLYEEIAQKGLVLSEYPPGTPVHAGLFPQRNRLISGLSLGTVVVEAASRSGALITADFALEQSREVFAVPGPIYNVQSSGTNQLIKEGAKMVTGVHDILEEYAFAGKPSSASHAVRLTAEENRLLSHIGYAGVHIDELKKITGQEWATLYPMLMQLQMKKVIRQLPGSYYIRCD</sequence>
<dbReference type="InterPro" id="IPR057666">
    <property type="entry name" value="DrpA_SLOG"/>
</dbReference>
<evidence type="ECO:0000259" key="3">
    <source>
        <dbReference type="Pfam" id="PF17782"/>
    </source>
</evidence>